<dbReference type="SUPFAM" id="SSF57716">
    <property type="entry name" value="Glucocorticoid receptor-like (DNA-binding domain)"/>
    <property type="match status" value="1"/>
</dbReference>
<evidence type="ECO:0000256" key="4">
    <source>
        <dbReference type="ARBA" id="ARBA00023125"/>
    </source>
</evidence>
<evidence type="ECO:0000313" key="9">
    <source>
        <dbReference type="Ensembl" id="ENSKMAP00000024819.1"/>
    </source>
</evidence>
<keyword evidence="3" id="KW-0862">Zinc</keyword>
<organism evidence="9 10">
    <name type="scientific">Kryptolebias marmoratus</name>
    <name type="common">Mangrove killifish</name>
    <name type="synonym">Rivulus marmoratus</name>
    <dbReference type="NCBI Taxonomy" id="37003"/>
    <lineage>
        <taxon>Eukaryota</taxon>
        <taxon>Metazoa</taxon>
        <taxon>Chordata</taxon>
        <taxon>Craniata</taxon>
        <taxon>Vertebrata</taxon>
        <taxon>Euteleostomi</taxon>
        <taxon>Actinopterygii</taxon>
        <taxon>Neopterygii</taxon>
        <taxon>Teleostei</taxon>
        <taxon>Neoteleostei</taxon>
        <taxon>Acanthomorphata</taxon>
        <taxon>Ovalentaria</taxon>
        <taxon>Atherinomorphae</taxon>
        <taxon>Cyprinodontiformes</taxon>
        <taxon>Rivulidae</taxon>
        <taxon>Kryptolebias</taxon>
    </lineage>
</organism>
<dbReference type="InterPro" id="IPR052224">
    <property type="entry name" value="THAP_domain_protein"/>
</dbReference>
<dbReference type="OMA" id="KYCRAPR"/>
<keyword evidence="1" id="KW-0479">Metal-binding</keyword>
<evidence type="ECO:0000256" key="2">
    <source>
        <dbReference type="ARBA" id="ARBA00022771"/>
    </source>
</evidence>
<keyword evidence="10" id="KW-1185">Reference proteome</keyword>
<reference evidence="9" key="2">
    <citation type="submission" date="2025-09" db="UniProtKB">
        <authorList>
            <consortium name="Ensembl"/>
        </authorList>
    </citation>
    <scope>IDENTIFICATION</scope>
</reference>
<evidence type="ECO:0000256" key="3">
    <source>
        <dbReference type="ARBA" id="ARBA00022833"/>
    </source>
</evidence>
<evidence type="ECO:0000256" key="5">
    <source>
        <dbReference type="PROSITE-ProRule" id="PRU00309"/>
    </source>
</evidence>
<dbReference type="STRING" id="37003.ENSKMAP00000024819"/>
<dbReference type="GeneTree" id="ENSGT00940000181859"/>
<feature type="coiled-coil region" evidence="6">
    <location>
        <begin position="284"/>
        <end position="311"/>
    </location>
</feature>
<name>A0A3Q3BJ33_KRYMA</name>
<dbReference type="Pfam" id="PF05485">
    <property type="entry name" value="THAP"/>
    <property type="match status" value="1"/>
</dbReference>
<keyword evidence="4 5" id="KW-0238">DNA-binding</keyword>
<dbReference type="AlphaFoldDB" id="A0A3Q3BJ33"/>
<proteinExistence type="predicted"/>
<dbReference type="PANTHER" id="PTHR46927">
    <property type="entry name" value="AGAP005574-PA"/>
    <property type="match status" value="1"/>
</dbReference>
<evidence type="ECO:0000313" key="10">
    <source>
        <dbReference type="Proteomes" id="UP000264800"/>
    </source>
</evidence>
<sequence>MGREDWTPSRHQYVCHQHFSPSCFRVRWGIRYLEGDAVPTLFQQSEVRRDDRRAIMFLCLLTVSGSGDGTSGSVGFLNTGHLYEVSVDQSQLGGGVDPSEVGEPDSCPETDLDSQGQVDGGETGGDVPFCQSGDLTGSVENLEVVVVSETQDELVKGLTATILNGGGSLVLDESGPSHSPEEVPQVHGGQEVIAYFETIPNVLPCETSARFCFSPDTVLSSALSSEPISSTLPIVSKHVPPAPLVLTLEDGGGATSEPEEPDSNGTSCPVLFGPSRYHRDSLSKEQLEAIVAELQKKVKVLQQRHRRHLEKLVGLESTVSRLRQSNLLNEERLQLLERAFLQTTTAASDPPETVTIIYEDEAAYFYTPTDDEGTTLGQHVTVDM</sequence>
<dbReference type="PANTHER" id="PTHR46927:SF2">
    <property type="entry name" value="THAP DOMAIN-CONTAINING PROTEIN 8"/>
    <property type="match status" value="1"/>
</dbReference>
<evidence type="ECO:0000256" key="7">
    <source>
        <dbReference type="SAM" id="MobiDB-lite"/>
    </source>
</evidence>
<keyword evidence="6" id="KW-0175">Coiled coil</keyword>
<dbReference type="GO" id="GO:0008270">
    <property type="term" value="F:zinc ion binding"/>
    <property type="evidence" value="ECO:0007669"/>
    <property type="project" value="UniProtKB-KW"/>
</dbReference>
<dbReference type="GO" id="GO:0003677">
    <property type="term" value="F:DNA binding"/>
    <property type="evidence" value="ECO:0007669"/>
    <property type="project" value="UniProtKB-UniRule"/>
</dbReference>
<feature type="region of interest" description="Disordered" evidence="7">
    <location>
        <begin position="90"/>
        <end position="123"/>
    </location>
</feature>
<keyword evidence="2 5" id="KW-0863">Zinc-finger</keyword>
<accession>A0A3Q3BJ33</accession>
<dbReference type="Proteomes" id="UP000264800">
    <property type="component" value="Unplaced"/>
</dbReference>
<feature type="domain" description="THAP-type" evidence="8">
    <location>
        <begin position="1"/>
        <end position="42"/>
    </location>
</feature>
<dbReference type="Ensembl" id="ENSKMAT00000025129.1">
    <property type="protein sequence ID" value="ENSKMAP00000024819.1"/>
    <property type="gene ID" value="ENSKMAG00000018369.1"/>
</dbReference>
<evidence type="ECO:0000256" key="1">
    <source>
        <dbReference type="ARBA" id="ARBA00022723"/>
    </source>
</evidence>
<protein>
    <recommendedName>
        <fullName evidence="8">THAP-type domain-containing protein</fullName>
    </recommendedName>
</protein>
<dbReference type="InterPro" id="IPR006612">
    <property type="entry name" value="THAP_Znf"/>
</dbReference>
<evidence type="ECO:0000259" key="8">
    <source>
        <dbReference type="PROSITE" id="PS50950"/>
    </source>
</evidence>
<reference evidence="9" key="1">
    <citation type="submission" date="2025-08" db="UniProtKB">
        <authorList>
            <consortium name="Ensembl"/>
        </authorList>
    </citation>
    <scope>IDENTIFICATION</scope>
</reference>
<feature type="compositionally biased region" description="Acidic residues" evidence="7">
    <location>
        <begin position="100"/>
        <end position="112"/>
    </location>
</feature>
<evidence type="ECO:0000256" key="6">
    <source>
        <dbReference type="SAM" id="Coils"/>
    </source>
</evidence>
<dbReference type="PROSITE" id="PS50950">
    <property type="entry name" value="ZF_THAP"/>
    <property type="match status" value="1"/>
</dbReference>